<proteinExistence type="predicted"/>
<evidence type="ECO:0000313" key="1">
    <source>
        <dbReference type="EMBL" id="MDB8745479.1"/>
    </source>
</evidence>
<sequence length="679" mass="74532">MKANKKLRIGVIAVSIAAVTAVTVVTAAIYDVRRLNDNPWEHTLLAADDNGHINAQGGSLSIDGDVRSNGNVSLNDDKITVSGYVSANKTIISNSDDVYFGSKYDNSEKITVPNVWNNVYTIAQSIEADKNESKSFTDNFLTLDGAVISGDSLNINVSADNAPISETTKDKTGKVGAFGAGFFTKVYENKAKWEEIFPILFQNSEFETDSVLELGNNSNFIPVQEQVVSNSWQDYEQLPGSVISDNFSEERLKEYISMLKQDNPVFSACSSDFVKIQANGSINPEEAEKARKLVIEGGHITLNGDYENLEEIKLDNWGGVQLIGNFPKLKYIYRTGNSDMNLAGDFPALECVYTMGGQILLGTGDVGFNADNLTVIDEYGPIVVYTAKDVNLTSSRLVTTQMILMRGAGADKIASRFNVENTLMAAINGVMFEDMNDNNTTRYGDLPVFYSTYPMSIINCNFKLLQGSFINSQKAIIMANANIGVFRGFMFSPEGVDEYRNSSAVGFYVNTYAYNISPNINSLNKQPNGTEEIGRISDFEYSDFPKELVSCIGDAENFLSGLENQDNDFVLGEMNGKPGELLIGRYILADEDIVISADTLKNRKNAFSVIASESGNITLNVKNEMDVQTIIYAPNGKVTLNVSTGTLHGRIFAKNIEIVSDSFEITGGRGYFISWFCLH</sequence>
<name>A0AAW6E6A9_9FIRM</name>
<evidence type="ECO:0000313" key="2">
    <source>
        <dbReference type="Proteomes" id="UP001211015"/>
    </source>
</evidence>
<protein>
    <recommendedName>
        <fullName evidence="3">Secreted protein</fullName>
    </recommendedName>
</protein>
<gene>
    <name evidence="1" type="ORF">PNU62_10660</name>
</gene>
<reference evidence="1" key="1">
    <citation type="submission" date="2023-01" db="EMBL/GenBank/DDBJ databases">
        <title>Human gut microbiome strain richness.</title>
        <authorList>
            <person name="Chen-Liaw A."/>
        </authorList>
    </citation>
    <scope>NUCLEOTIDE SEQUENCE</scope>
    <source>
        <strain evidence="1">1001275st1_F4_1001275B_160808</strain>
    </source>
</reference>
<dbReference type="EMBL" id="JAQMLV010000014">
    <property type="protein sequence ID" value="MDB8745479.1"/>
    <property type="molecule type" value="Genomic_DNA"/>
</dbReference>
<comment type="caution">
    <text evidence="1">The sequence shown here is derived from an EMBL/GenBank/DDBJ whole genome shotgun (WGS) entry which is preliminary data.</text>
</comment>
<organism evidence="1 2">
    <name type="scientific">Ruminococcus bicirculans</name>
    <name type="common">ex Wegman et al. 2014</name>
    <dbReference type="NCBI Taxonomy" id="1160721"/>
    <lineage>
        <taxon>Bacteria</taxon>
        <taxon>Bacillati</taxon>
        <taxon>Bacillota</taxon>
        <taxon>Clostridia</taxon>
        <taxon>Eubacteriales</taxon>
        <taxon>Oscillospiraceae</taxon>
        <taxon>Ruminococcus</taxon>
    </lineage>
</organism>
<dbReference type="Proteomes" id="UP001211015">
    <property type="component" value="Unassembled WGS sequence"/>
</dbReference>
<dbReference type="AlphaFoldDB" id="A0AAW6E6A9"/>
<dbReference type="RefSeq" id="WP_195388988.1">
    <property type="nucleotide sequence ID" value="NZ_JADNGL010000019.1"/>
</dbReference>
<accession>A0AAW6E6A9</accession>
<evidence type="ECO:0008006" key="3">
    <source>
        <dbReference type="Google" id="ProtNLM"/>
    </source>
</evidence>